<evidence type="ECO:0000313" key="2">
    <source>
        <dbReference type="Proteomes" id="UP000244722"/>
    </source>
</evidence>
<accession>A0A2T7A8C6</accession>
<evidence type="ECO:0000313" key="1">
    <source>
        <dbReference type="EMBL" id="PUU83973.1"/>
    </source>
</evidence>
<gene>
    <name evidence="1" type="ORF">B9Z19DRAFT_1071225</name>
</gene>
<keyword evidence="2" id="KW-1185">Reference proteome</keyword>
<reference evidence="1 2" key="1">
    <citation type="submission" date="2017-04" db="EMBL/GenBank/DDBJ databases">
        <title>Draft genome sequence of Tuber borchii Vittad., a whitish edible truffle.</title>
        <authorList>
            <consortium name="DOE Joint Genome Institute"/>
            <person name="Murat C."/>
            <person name="Kuo A."/>
            <person name="Barry K.W."/>
            <person name="Clum A."/>
            <person name="Dockter R.B."/>
            <person name="Fauchery L."/>
            <person name="Iotti M."/>
            <person name="Kohler A."/>
            <person name="Labutti K."/>
            <person name="Lindquist E.A."/>
            <person name="Lipzen A."/>
            <person name="Ohm R.A."/>
            <person name="Wang M."/>
            <person name="Grigoriev I.V."/>
            <person name="Zambonelli A."/>
            <person name="Martin F.M."/>
        </authorList>
    </citation>
    <scope>NUCLEOTIDE SEQUENCE [LARGE SCALE GENOMIC DNA]</scope>
    <source>
        <strain evidence="1 2">Tbo3840</strain>
    </source>
</reference>
<comment type="caution">
    <text evidence="1">The sequence shown here is derived from an EMBL/GenBank/DDBJ whole genome shotgun (WGS) entry which is preliminary data.</text>
</comment>
<dbReference type="EMBL" id="NESQ01000005">
    <property type="protein sequence ID" value="PUU83973.1"/>
    <property type="molecule type" value="Genomic_DNA"/>
</dbReference>
<organism evidence="1 2">
    <name type="scientific">Tuber borchii</name>
    <name type="common">White truffle</name>
    <dbReference type="NCBI Taxonomy" id="42251"/>
    <lineage>
        <taxon>Eukaryota</taxon>
        <taxon>Fungi</taxon>
        <taxon>Dikarya</taxon>
        <taxon>Ascomycota</taxon>
        <taxon>Pezizomycotina</taxon>
        <taxon>Pezizomycetes</taxon>
        <taxon>Pezizales</taxon>
        <taxon>Tuberaceae</taxon>
        <taxon>Tuber</taxon>
    </lineage>
</organism>
<dbReference type="Proteomes" id="UP000244722">
    <property type="component" value="Unassembled WGS sequence"/>
</dbReference>
<protein>
    <submittedName>
        <fullName evidence="1">Uncharacterized protein</fullName>
    </submittedName>
</protein>
<dbReference type="AlphaFoldDB" id="A0A2T7A8C6"/>
<name>A0A2T7A8C6_TUBBO</name>
<sequence length="77" mass="8441">MGMKKKGRKVLKLIYRARAVFAAGCLLEWGFGVKTAPTCMIALEVIILLLRVSSDTGKVPVLYICGFFGSWVTVKCS</sequence>
<proteinExistence type="predicted"/>